<dbReference type="PROSITE" id="PS00455">
    <property type="entry name" value="AMP_BINDING"/>
    <property type="match status" value="2"/>
</dbReference>
<organism evidence="6 7">
    <name type="scientific">Streptomyces zaomyceticus</name>
    <dbReference type="NCBI Taxonomy" id="68286"/>
    <lineage>
        <taxon>Bacteria</taxon>
        <taxon>Bacillati</taxon>
        <taxon>Actinomycetota</taxon>
        <taxon>Actinomycetes</taxon>
        <taxon>Kitasatosporales</taxon>
        <taxon>Streptomycetaceae</taxon>
        <taxon>Streptomyces</taxon>
    </lineage>
</organism>
<dbReference type="NCBIfam" id="TIGR01733">
    <property type="entry name" value="AA-adenyl-dom"/>
    <property type="match status" value="2"/>
</dbReference>
<feature type="region of interest" description="Disordered" evidence="4">
    <location>
        <begin position="2114"/>
        <end position="2135"/>
    </location>
</feature>
<dbReference type="InterPro" id="IPR025110">
    <property type="entry name" value="AMP-bd_C"/>
</dbReference>
<dbReference type="InterPro" id="IPR023213">
    <property type="entry name" value="CAT-like_dom_sf"/>
</dbReference>
<protein>
    <submittedName>
        <fullName evidence="6">Amino acid adenylation domain-containing protein</fullName>
    </submittedName>
</protein>
<dbReference type="SUPFAM" id="SSF47336">
    <property type="entry name" value="ACP-like"/>
    <property type="match status" value="2"/>
</dbReference>
<feature type="compositionally biased region" description="Low complexity" evidence="4">
    <location>
        <begin position="1"/>
        <end position="25"/>
    </location>
</feature>
<feature type="region of interest" description="Disordered" evidence="4">
    <location>
        <begin position="1"/>
        <end position="71"/>
    </location>
</feature>
<sequence>MATQAMTQAMTQATTQDPTQATTPARTKEEQGQRPGSQSEARSGARPGAPSGPPSGPASGPRSGPRSGLQDILPLAPLQEGLLFHSVYDEAAPDVYLVQQAIDLAGDLDTEALRAACRALLRRHANLRAAFRYAGLQRPVQMIPHEVRLPWEELDLTGLPEAERTAAADRAVEEDRTRRFDLAKPPLMRFTLIRLGEGRHRFVLTNHHILLDGWSRPMFVRELLALYASGGDDSALPRVRPFRDYLQWLAGQDKGAALTAWRETLAGLDGPTLVSPQAGERTPVVPGRLETEVDRPTYEALTALARERALTLNSLVQGAWAVVLSGLTGRDDVVFGTTVSGRPPEIPGIETMVGLFINTLPVRVRLRADEPLVDTVRRVQDEQTRLQPYQHTGLAEVQRLAGSGELFDTTMVFENYPVDIGAENDRPGGIRGVTVTGSRNRDATHYPLALVAVGRGGLRLRLDHQPDLVPEETARSVMDRLVRVLRSVATDPGRPLGRLELLSADERRAVLDLGRGADTPVPETSLPEAFRAQALRTPDAVAVRCGTTAYDYATLDARSDALARRLVGLGVTAETPVALLMERSAELVVSVLAVLKAGGAYVPLRHGDPVDRLRQVAGLAGVRLVLTDPEHAPHAGELGVTLLTVDGEPTGDPARTDGPESALPRHHAGDRLAYLMHTSGSTGTPKGVAVSHRAVLELAHDRSFSGAAHRNVLVHSPHAFDASTYELWVPLLSGGTAVVAPPGDLGTARLGELVAEYGVTGLWLTSGLFQLVADEAPEVLAGVREVWTGGDVVPAAAVRRVMAVCPETSVVDGYGPTETTTFAVRHRLPAGGPVPAAVPIGTPLDNTRLLVLDAGLRPVPRGMAGELHIAGAGLARGYWQRPGLTAERFVADPYGPAGARMYRTGDLVRWAPDGTLEYLGRADEQVKLRGFRIELGEIEAVLGRHPGVAQAVVTVQEPRPGDKRLVACLVAERGADPTPAELRAHVSAELPDYMVPGAFLTLDALPLTGNGKVDRRALPQADAAPVAGGTRRLPRTPQEDILCGLFAELLGVPQVGVDDDFFELGGHSLLATRLAGRVRSVLGAEIAVRRLFENPTVAALARALDTAGAARPALEPARPRPERVPASFAQRRLWFLHRFEGPSPTYNIPFAMKLTGDLDPAALRAALADVAERHEALRTVFAEDAEGPYQIVRDSADARPELTHVPGTLAADRIAAELAAAAAHPFALDREPPLRAWLFGTGPEEHVLLLLVHHIAGDGWSVPLLARDLVTAYAARHAGDAPGWAPLPVQYADYSLWQRAALGTEDEPDSAVARQLTYWKETLAGLPDELPLPTDRPRPAVATHRGDRVLYEVPEALYGRVRGLARSVQASPFMVLQAAVAALLTRLGAGTDIPLGTPIAGRTDDALDDLVGFFVNTLVLRTDTSGDPTFKELVGRVRETDLAAYAHQDLPFERLVEALNPKRSQSRHPLFQTMLTFNNTDRRPGTEGEELRLPGLTAAQLPSATGSAKFDLLLSFAERHTPDGAPDGLGAGIEFSTDLFDPATARTLVDRLLRLLDAVTAEPQRRLGELPLLSGAEQDRVLATGTGPVRPRALDGGLAARFAAAALRAPEAVAVDTPEGAVGYRELDSRANRLARLMAAQGVGPEDLVAVAMHRSADLVTALLAVLKTGAGYVPVDPGYPADRIAYMIEDARPALVLTTSDLAGPEALGDALGGAEALGGAAAGPAAPRLLRVDGPDTLAALARLDDGALAPGELVAPPHSAHPAYVIYTSGSTGRPKGVTMPAGALLNLLDWHESEIPGGPGTRVAQFTAVSFDVSVQEMLSALLAGKTLVVCPEDVRRDPARLARWLQDRRVHELYAPNLVLDAVCEAAVAQGLPLPELTDLVQAGEALTPHGAIRAFCAARPGRRLHNHYGPAETHVVTAVRLPEDPERWAPGAPPIGGPVDNTSVRLLDRWLKPVPVGVPGELYITGAALARGYVHRPDRTAERFVADPHGPAGTRMYRTGDLARWNGAGHLVYLGRGDAQVKIRGFRIEPGEVEAVLATAPGVAQAAVVVREDRPGDRRLTGYAVPADDAPPHPSELREHLARRLPEHMVPAAFVLLDALPLTPNGKLDRAALPAPDPSNATRSRPASTPEEHALCTLFAEVLGVTEVGADDDFFELGGHSFLAARLVGRVREELATDLPVRAVFDTSTPAGLARVLTGAATSAEGGDGAEGEGGRRATRGLLPLRTRGTTAPVFFLHPGGGFSWCYAGLVRHLGPDVPVYGIQASGLDGSGALPASMDEMTEDYLARIRAVQPHGPYRLAGWSFGGLAAHALATRLRAEGESIGLLALLDAYPPGENAVTDEPVEHEVVAHNLQAMGFTFDMDELIADQKAVLLRFREFLQSGNQNLRHLEAQDILALKDVYVNNVRLMRRFEPEFFDGDLLFVSAEKKSEADRSSRLDVNLWQPLTGGSVEVCAIDSTHGNLMTDARHMARIGRFLAERL</sequence>
<dbReference type="InterPro" id="IPR006162">
    <property type="entry name" value="Ppantetheine_attach_site"/>
</dbReference>
<dbReference type="InterPro" id="IPR020806">
    <property type="entry name" value="PKS_PP-bd"/>
</dbReference>
<accession>A0ABZ1L8K6</accession>
<dbReference type="PROSITE" id="PS50075">
    <property type="entry name" value="CARRIER"/>
    <property type="match status" value="2"/>
</dbReference>
<keyword evidence="2" id="KW-0596">Phosphopantetheine</keyword>
<dbReference type="Gene3D" id="2.30.38.10">
    <property type="entry name" value="Luciferase, Domain 3"/>
    <property type="match status" value="2"/>
</dbReference>
<dbReference type="InterPro" id="IPR001031">
    <property type="entry name" value="Thioesterase"/>
</dbReference>
<dbReference type="InterPro" id="IPR009081">
    <property type="entry name" value="PP-bd_ACP"/>
</dbReference>
<dbReference type="SUPFAM" id="SSF56801">
    <property type="entry name" value="Acetyl-CoA synthetase-like"/>
    <property type="match status" value="2"/>
</dbReference>
<dbReference type="RefSeq" id="WP_406334178.1">
    <property type="nucleotide sequence ID" value="NZ_CP108188.1"/>
</dbReference>
<keyword evidence="7" id="KW-1185">Reference proteome</keyword>
<dbReference type="InterPro" id="IPR020802">
    <property type="entry name" value="TesA-like"/>
</dbReference>
<dbReference type="Pfam" id="PF00501">
    <property type="entry name" value="AMP-binding"/>
    <property type="match status" value="2"/>
</dbReference>
<dbReference type="SMART" id="SM00824">
    <property type="entry name" value="PKS_TE"/>
    <property type="match status" value="1"/>
</dbReference>
<dbReference type="Gene3D" id="3.30.300.30">
    <property type="match status" value="2"/>
</dbReference>
<reference evidence="6 7" key="1">
    <citation type="submission" date="2022-10" db="EMBL/GenBank/DDBJ databases">
        <title>The complete genomes of actinobacterial strains from the NBC collection.</title>
        <authorList>
            <person name="Joergensen T.S."/>
            <person name="Alvarez Arevalo M."/>
            <person name="Sterndorff E.B."/>
            <person name="Faurdal D."/>
            <person name="Vuksanovic O."/>
            <person name="Mourched A.-S."/>
            <person name="Charusanti P."/>
            <person name="Shaw S."/>
            <person name="Blin K."/>
            <person name="Weber T."/>
        </authorList>
    </citation>
    <scope>NUCLEOTIDE SEQUENCE [LARGE SCALE GENOMIC DNA]</scope>
    <source>
        <strain evidence="6 7">NBC_00123</strain>
    </source>
</reference>
<dbReference type="CDD" id="cd19540">
    <property type="entry name" value="LCL_NRPS-like"/>
    <property type="match status" value="1"/>
</dbReference>
<dbReference type="Pfam" id="PF00668">
    <property type="entry name" value="Condensation"/>
    <property type="match status" value="2"/>
</dbReference>
<dbReference type="Gene3D" id="3.30.559.30">
    <property type="entry name" value="Nonribosomal peptide synthetase, condensation domain"/>
    <property type="match status" value="2"/>
</dbReference>
<gene>
    <name evidence="6" type="ORF">OG814_10730</name>
</gene>
<dbReference type="EMBL" id="CP108188">
    <property type="protein sequence ID" value="WTR69708.1"/>
    <property type="molecule type" value="Genomic_DNA"/>
</dbReference>
<dbReference type="Gene3D" id="1.10.1200.10">
    <property type="entry name" value="ACP-like"/>
    <property type="match status" value="1"/>
</dbReference>
<dbReference type="InterPro" id="IPR036736">
    <property type="entry name" value="ACP-like_sf"/>
</dbReference>
<dbReference type="SUPFAM" id="SSF53474">
    <property type="entry name" value="alpha/beta-Hydrolases"/>
    <property type="match status" value="1"/>
</dbReference>
<feature type="domain" description="Carrier" evidence="5">
    <location>
        <begin position="2132"/>
        <end position="2207"/>
    </location>
</feature>
<evidence type="ECO:0000313" key="7">
    <source>
        <dbReference type="Proteomes" id="UP001622594"/>
    </source>
</evidence>
<dbReference type="Proteomes" id="UP001622594">
    <property type="component" value="Chromosome"/>
</dbReference>
<dbReference type="SUPFAM" id="SSF52777">
    <property type="entry name" value="CoA-dependent acyltransferases"/>
    <property type="match status" value="4"/>
</dbReference>
<evidence type="ECO:0000256" key="1">
    <source>
        <dbReference type="ARBA" id="ARBA00001957"/>
    </source>
</evidence>
<dbReference type="Pfam" id="PF00550">
    <property type="entry name" value="PP-binding"/>
    <property type="match status" value="2"/>
</dbReference>
<dbReference type="CDD" id="cd12117">
    <property type="entry name" value="A_NRPS_Srf_like"/>
    <property type="match status" value="1"/>
</dbReference>
<dbReference type="Gene3D" id="3.40.50.980">
    <property type="match status" value="4"/>
</dbReference>
<evidence type="ECO:0000313" key="6">
    <source>
        <dbReference type="EMBL" id="WTR69708.1"/>
    </source>
</evidence>
<name>A0ABZ1L8K6_9ACTN</name>
<dbReference type="InterPro" id="IPR020845">
    <property type="entry name" value="AMP-binding_CS"/>
</dbReference>
<dbReference type="InterPro" id="IPR001242">
    <property type="entry name" value="Condensation_dom"/>
</dbReference>
<comment type="cofactor">
    <cofactor evidence="1">
        <name>pantetheine 4'-phosphate</name>
        <dbReference type="ChEBI" id="CHEBI:47942"/>
    </cofactor>
</comment>
<proteinExistence type="predicted"/>
<evidence type="ECO:0000256" key="2">
    <source>
        <dbReference type="ARBA" id="ARBA00022450"/>
    </source>
</evidence>
<feature type="compositionally biased region" description="Low complexity" evidence="4">
    <location>
        <begin position="57"/>
        <end position="68"/>
    </location>
</feature>
<dbReference type="Gene3D" id="3.40.50.1820">
    <property type="entry name" value="alpha/beta hydrolase"/>
    <property type="match status" value="1"/>
</dbReference>
<dbReference type="Gene3D" id="3.30.559.10">
    <property type="entry name" value="Chloramphenicol acetyltransferase-like domain"/>
    <property type="match status" value="2"/>
</dbReference>
<evidence type="ECO:0000256" key="4">
    <source>
        <dbReference type="SAM" id="MobiDB-lite"/>
    </source>
</evidence>
<dbReference type="PANTHER" id="PTHR45527">
    <property type="entry name" value="NONRIBOSOMAL PEPTIDE SYNTHETASE"/>
    <property type="match status" value="1"/>
</dbReference>
<dbReference type="SMART" id="SM00823">
    <property type="entry name" value="PKS_PP"/>
    <property type="match status" value="2"/>
</dbReference>
<dbReference type="InterPro" id="IPR045851">
    <property type="entry name" value="AMP-bd_C_sf"/>
</dbReference>
<feature type="domain" description="Carrier" evidence="5">
    <location>
        <begin position="1033"/>
        <end position="1108"/>
    </location>
</feature>
<dbReference type="PANTHER" id="PTHR45527:SF1">
    <property type="entry name" value="FATTY ACID SYNTHASE"/>
    <property type="match status" value="1"/>
</dbReference>
<dbReference type="CDD" id="cd19543">
    <property type="entry name" value="DCL_NRPS"/>
    <property type="match status" value="1"/>
</dbReference>
<keyword evidence="3" id="KW-0597">Phosphoprotein</keyword>
<dbReference type="InterPro" id="IPR029058">
    <property type="entry name" value="AB_hydrolase_fold"/>
</dbReference>
<dbReference type="InterPro" id="IPR010071">
    <property type="entry name" value="AA_adenyl_dom"/>
</dbReference>
<dbReference type="InterPro" id="IPR000873">
    <property type="entry name" value="AMP-dep_synth/lig_dom"/>
</dbReference>
<dbReference type="PROSITE" id="PS00012">
    <property type="entry name" value="PHOSPHOPANTETHEINE"/>
    <property type="match status" value="1"/>
</dbReference>
<evidence type="ECO:0000259" key="5">
    <source>
        <dbReference type="PROSITE" id="PS50075"/>
    </source>
</evidence>
<dbReference type="CDD" id="cd17651">
    <property type="entry name" value="A_NRPS_VisG_like"/>
    <property type="match status" value="1"/>
</dbReference>
<evidence type="ECO:0000256" key="3">
    <source>
        <dbReference type="ARBA" id="ARBA00022553"/>
    </source>
</evidence>
<dbReference type="Pfam" id="PF00975">
    <property type="entry name" value="Thioesterase"/>
    <property type="match status" value="1"/>
</dbReference>
<dbReference type="Pfam" id="PF13193">
    <property type="entry name" value="AMP-binding_C"/>
    <property type="match status" value="2"/>
</dbReference>